<keyword evidence="6" id="KW-1185">Reference proteome</keyword>
<dbReference type="Gene3D" id="1.10.10.60">
    <property type="entry name" value="Homeodomain-like"/>
    <property type="match status" value="2"/>
</dbReference>
<dbReference type="PANTHER" id="PTHR43280">
    <property type="entry name" value="ARAC-FAMILY TRANSCRIPTIONAL REGULATOR"/>
    <property type="match status" value="1"/>
</dbReference>
<dbReference type="AlphaFoldDB" id="A0A7X4LPE2"/>
<dbReference type="GO" id="GO:0043565">
    <property type="term" value="F:sequence-specific DNA binding"/>
    <property type="evidence" value="ECO:0007669"/>
    <property type="project" value="InterPro"/>
</dbReference>
<comment type="caution">
    <text evidence="5">The sequence shown here is derived from an EMBL/GenBank/DDBJ whole genome shotgun (WGS) entry which is preliminary data.</text>
</comment>
<feature type="domain" description="HTH araC/xylS-type" evidence="4">
    <location>
        <begin position="50"/>
        <end position="149"/>
    </location>
</feature>
<dbReference type="PROSITE" id="PS01124">
    <property type="entry name" value="HTH_ARAC_FAMILY_2"/>
    <property type="match status" value="1"/>
</dbReference>
<keyword evidence="3" id="KW-0804">Transcription</keyword>
<dbReference type="Proteomes" id="UP000462621">
    <property type="component" value="Unassembled WGS sequence"/>
</dbReference>
<organism evidence="5 6">
    <name type="scientific">Vibrio eleionomae</name>
    <dbReference type="NCBI Taxonomy" id="2653505"/>
    <lineage>
        <taxon>Bacteria</taxon>
        <taxon>Pseudomonadati</taxon>
        <taxon>Pseudomonadota</taxon>
        <taxon>Gammaproteobacteria</taxon>
        <taxon>Vibrionales</taxon>
        <taxon>Vibrionaceae</taxon>
        <taxon>Vibrio</taxon>
    </lineage>
</organism>
<gene>
    <name evidence="5" type="ORF">F9817_20485</name>
</gene>
<dbReference type="Pfam" id="PF12833">
    <property type="entry name" value="HTH_18"/>
    <property type="match status" value="1"/>
</dbReference>
<evidence type="ECO:0000313" key="6">
    <source>
        <dbReference type="Proteomes" id="UP000462621"/>
    </source>
</evidence>
<name>A0A7X4LPE2_9VIBR</name>
<dbReference type="InterPro" id="IPR009057">
    <property type="entry name" value="Homeodomain-like_sf"/>
</dbReference>
<evidence type="ECO:0000313" key="5">
    <source>
        <dbReference type="EMBL" id="MZI95561.1"/>
    </source>
</evidence>
<protein>
    <submittedName>
        <fullName evidence="5">Helix-turn-helix domain-containing protein</fullName>
    </submittedName>
</protein>
<dbReference type="RefSeq" id="WP_161158057.1">
    <property type="nucleotide sequence ID" value="NZ_WEKT01000061.1"/>
</dbReference>
<evidence type="ECO:0000256" key="3">
    <source>
        <dbReference type="ARBA" id="ARBA00023163"/>
    </source>
</evidence>
<reference evidence="5 6" key="1">
    <citation type="submission" date="2019-10" db="EMBL/GenBank/DDBJ databases">
        <title>Vibrio sp. nov. isolated from a shrimp pond.</title>
        <authorList>
            <person name="Gomez-Gil B."/>
            <person name="Enciso-Ibarra J."/>
            <person name="Enciso-Ibarra K."/>
            <person name="Bolan-Mejia C."/>
        </authorList>
    </citation>
    <scope>NUCLEOTIDE SEQUENCE [LARGE SCALE GENOMIC DNA]</scope>
    <source>
        <strain evidence="5 6">CAIM 722</strain>
    </source>
</reference>
<proteinExistence type="predicted"/>
<evidence type="ECO:0000256" key="2">
    <source>
        <dbReference type="ARBA" id="ARBA00023125"/>
    </source>
</evidence>
<dbReference type="InterPro" id="IPR018060">
    <property type="entry name" value="HTH_AraC"/>
</dbReference>
<accession>A0A7X4LPE2</accession>
<dbReference type="GO" id="GO:0003700">
    <property type="term" value="F:DNA-binding transcription factor activity"/>
    <property type="evidence" value="ECO:0007669"/>
    <property type="project" value="InterPro"/>
</dbReference>
<sequence length="175" mass="19821">MNLETKAVDATHPSAAKTENASIVNSFDELAKKYAVLPKSNKGYSHPALNKALHYIYKNYANPIDMPTLASSACISQSHLSYLFKYYLGMSFKKVLMRFRIAKSMELFDNNPSLQVTQVCDQVGFPDLSFFVRKFHLYVGVSPSVYRDEHCRGEDKSAVYLDLKNALQHFGHLDV</sequence>
<dbReference type="PANTHER" id="PTHR43280:SF2">
    <property type="entry name" value="HTH-TYPE TRANSCRIPTIONAL REGULATOR EXSA"/>
    <property type="match status" value="1"/>
</dbReference>
<evidence type="ECO:0000256" key="1">
    <source>
        <dbReference type="ARBA" id="ARBA00023015"/>
    </source>
</evidence>
<dbReference type="SMART" id="SM00342">
    <property type="entry name" value="HTH_ARAC"/>
    <property type="match status" value="1"/>
</dbReference>
<dbReference type="SUPFAM" id="SSF46689">
    <property type="entry name" value="Homeodomain-like"/>
    <property type="match status" value="2"/>
</dbReference>
<keyword evidence="2" id="KW-0238">DNA-binding</keyword>
<evidence type="ECO:0000259" key="4">
    <source>
        <dbReference type="PROSITE" id="PS01124"/>
    </source>
</evidence>
<dbReference type="EMBL" id="WEKT01000061">
    <property type="protein sequence ID" value="MZI95561.1"/>
    <property type="molecule type" value="Genomic_DNA"/>
</dbReference>
<keyword evidence="1" id="KW-0805">Transcription regulation</keyword>